<dbReference type="SUPFAM" id="SSF52210">
    <property type="entry name" value="Succinyl-CoA synthetase domains"/>
    <property type="match status" value="2"/>
</dbReference>
<dbReference type="Gene3D" id="3.40.50.720">
    <property type="entry name" value="NAD(P)-binding Rossmann-like Domain"/>
    <property type="match status" value="1"/>
</dbReference>
<evidence type="ECO:0000259" key="2">
    <source>
        <dbReference type="Pfam" id="PF02629"/>
    </source>
</evidence>
<dbReference type="PANTHER" id="PTHR11117">
    <property type="entry name" value="SUCCINYL-COA LIGASE SUBUNIT ALPHA"/>
    <property type="match status" value="1"/>
</dbReference>
<dbReference type="InterPro" id="IPR003781">
    <property type="entry name" value="CoA-bd"/>
</dbReference>
<dbReference type="Pfam" id="PF02629">
    <property type="entry name" value="CoA_binding"/>
    <property type="match status" value="1"/>
</dbReference>
<feature type="domain" description="ATP-citrate synthase/succinyl-CoA ligase C-terminal" evidence="1">
    <location>
        <begin position="347"/>
        <end position="501"/>
    </location>
</feature>
<dbReference type="InterPro" id="IPR005811">
    <property type="entry name" value="SUCC_ACL_C"/>
</dbReference>
<dbReference type="GO" id="GO:0004776">
    <property type="term" value="F:succinate-CoA ligase (GDP-forming) activity"/>
    <property type="evidence" value="ECO:0007669"/>
    <property type="project" value="TreeGrafter"/>
</dbReference>
<dbReference type="Proteomes" id="UP000586918">
    <property type="component" value="Unassembled WGS sequence"/>
</dbReference>
<protein>
    <submittedName>
        <fullName evidence="3">Protein FdrA</fullName>
    </submittedName>
</protein>
<proteinExistence type="predicted"/>
<reference evidence="3 4" key="1">
    <citation type="submission" date="2020-04" db="EMBL/GenBank/DDBJ databases">
        <authorList>
            <person name="Klaysubun C."/>
            <person name="Duangmal K."/>
            <person name="Lipun K."/>
        </authorList>
    </citation>
    <scope>NUCLEOTIDE SEQUENCE [LARGE SCALE GENOMIC DNA]</scope>
    <source>
        <strain evidence="3 4">DSM 45300</strain>
    </source>
</reference>
<dbReference type="AlphaFoldDB" id="A0A848DNJ8"/>
<sequence>MVIHSVRVYADTYVDSVIQLSGTRALRGSEGVDWAAAAMATPGNLETLEAEGFDLSELSGAGANDLFIAIRAESEEAADTAREAGETAMFSARGGGDGESAAEKPARTLAEAIARQPGSNVAVISVPGDYAALEAHKALSAGLDVLLFSDNVPVEAEIELKDRANRLGRLVMGPGAGTAMLGHTCLGFANVVSKGRVAVVAAAGTGAQEAAGLVDRWGAGVSHVIGLGGRDLNSKIGGRMALSAVKALVEDDRTDVILLVSKPPAVEVAHAVVEAAAGKPLVAALIGVPEDFSAPEGVVVTRTLEAGAVAAMAAVGTKAPDVTEGLVDRVRELAADLSEERKLVRGLFSGGTLCYESLVVLADVLGDVYSNTPIDKKLGLPAPEHTHTCLDLGEEEYTKGRPHPMIDPEARIELLKEQGADPEVAVIILDVVLGHGAHPDPASELAPICADIIAGGGPKVITYVLGTEQDPQGYERQRRAFEEAGCLVTETAARASLAAAALATRNPELAATAL</sequence>
<keyword evidence="4" id="KW-1185">Reference proteome</keyword>
<dbReference type="EMBL" id="JAAXKZ010000088">
    <property type="protein sequence ID" value="NMH93934.1"/>
    <property type="molecule type" value="Genomic_DNA"/>
</dbReference>
<dbReference type="Gene3D" id="3.40.50.261">
    <property type="entry name" value="Succinyl-CoA synthetase domains"/>
    <property type="match status" value="2"/>
</dbReference>
<dbReference type="PANTHER" id="PTHR11117:SF24">
    <property type="entry name" value="PROTEIN FDRA"/>
    <property type="match status" value="1"/>
</dbReference>
<gene>
    <name evidence="3" type="ORF">HF519_20620</name>
</gene>
<name>A0A848DNJ8_9PSEU</name>
<dbReference type="GO" id="GO:0005829">
    <property type="term" value="C:cytosol"/>
    <property type="evidence" value="ECO:0007669"/>
    <property type="project" value="TreeGrafter"/>
</dbReference>
<accession>A0A848DNJ8</accession>
<organism evidence="3 4">
    <name type="scientific">Pseudonocardia bannensis</name>
    <dbReference type="NCBI Taxonomy" id="630973"/>
    <lineage>
        <taxon>Bacteria</taxon>
        <taxon>Bacillati</taxon>
        <taxon>Actinomycetota</taxon>
        <taxon>Actinomycetes</taxon>
        <taxon>Pseudonocardiales</taxon>
        <taxon>Pseudonocardiaceae</taxon>
        <taxon>Pseudonocardia</taxon>
    </lineage>
</organism>
<evidence type="ECO:0000313" key="3">
    <source>
        <dbReference type="EMBL" id="NMH93934.1"/>
    </source>
</evidence>
<dbReference type="InterPro" id="IPR016102">
    <property type="entry name" value="Succinyl-CoA_synth-like"/>
</dbReference>
<evidence type="ECO:0000313" key="4">
    <source>
        <dbReference type="Proteomes" id="UP000586918"/>
    </source>
</evidence>
<dbReference type="GO" id="GO:0006099">
    <property type="term" value="P:tricarboxylic acid cycle"/>
    <property type="evidence" value="ECO:0007669"/>
    <property type="project" value="TreeGrafter"/>
</dbReference>
<feature type="domain" description="CoA-binding" evidence="2">
    <location>
        <begin position="194"/>
        <end position="277"/>
    </location>
</feature>
<dbReference type="GO" id="GO:0009361">
    <property type="term" value="C:succinate-CoA ligase complex (ADP-forming)"/>
    <property type="evidence" value="ECO:0007669"/>
    <property type="project" value="TreeGrafter"/>
</dbReference>
<dbReference type="GO" id="GO:0004775">
    <property type="term" value="F:succinate-CoA ligase (ADP-forming) activity"/>
    <property type="evidence" value="ECO:0007669"/>
    <property type="project" value="TreeGrafter"/>
</dbReference>
<dbReference type="Pfam" id="PF00549">
    <property type="entry name" value="Ligase_CoA"/>
    <property type="match status" value="1"/>
</dbReference>
<evidence type="ECO:0000259" key="1">
    <source>
        <dbReference type="Pfam" id="PF00549"/>
    </source>
</evidence>
<comment type="caution">
    <text evidence="3">The sequence shown here is derived from an EMBL/GenBank/DDBJ whole genome shotgun (WGS) entry which is preliminary data.</text>
</comment>